<evidence type="ECO:0000256" key="1">
    <source>
        <dbReference type="SAM" id="MobiDB-lite"/>
    </source>
</evidence>
<evidence type="ECO:0000313" key="2">
    <source>
        <dbReference type="EMBL" id="XBY66817.1"/>
    </source>
</evidence>
<sequence>MDALESSPVDPPERRKSTQDKRQFLEALRAEIALYDRQLSLPLDTPGKPDRR</sequence>
<feature type="compositionally biased region" description="Basic and acidic residues" evidence="1">
    <location>
        <begin position="11"/>
        <end position="22"/>
    </location>
</feature>
<reference evidence="2" key="1">
    <citation type="submission" date="2023-08" db="EMBL/GenBank/DDBJ databases">
        <title>Increased levels of nutrients transform a symbiont into a lethal pathobiont.</title>
        <authorList>
            <person name="Lachnit T."/>
            <person name="Ulrich L."/>
            <person name="Willmer F.M."/>
            <person name="Hasenbein T."/>
            <person name="Steiner L.X."/>
            <person name="Wolters M."/>
            <person name="Herbst E.M."/>
            <person name="Deines P."/>
        </authorList>
    </citation>
    <scope>NUCLEOTIDE SEQUENCE</scope>
    <source>
        <strain evidence="2">T3</strain>
    </source>
</reference>
<protein>
    <recommendedName>
        <fullName evidence="3">Transcriptional regulator</fullName>
    </recommendedName>
</protein>
<name>A0AAU7Y8W2_9PSED</name>
<dbReference type="RefSeq" id="WP_158480984.1">
    <property type="nucleotide sequence ID" value="NZ_CP158373.1"/>
</dbReference>
<evidence type="ECO:0008006" key="3">
    <source>
        <dbReference type="Google" id="ProtNLM"/>
    </source>
</evidence>
<gene>
    <name evidence="2" type="ORF">ABS648_13920</name>
</gene>
<accession>A0AAU7Y8W2</accession>
<organism evidence="2">
    <name type="scientific">Pseudomonas solani</name>
    <dbReference type="NCBI Taxonomy" id="2731552"/>
    <lineage>
        <taxon>Bacteria</taxon>
        <taxon>Pseudomonadati</taxon>
        <taxon>Pseudomonadota</taxon>
        <taxon>Gammaproteobacteria</taxon>
        <taxon>Pseudomonadales</taxon>
        <taxon>Pseudomonadaceae</taxon>
        <taxon>Pseudomonas</taxon>
    </lineage>
</organism>
<feature type="region of interest" description="Disordered" evidence="1">
    <location>
        <begin position="1"/>
        <end position="22"/>
    </location>
</feature>
<dbReference type="AlphaFoldDB" id="A0AAU7Y8W2"/>
<proteinExistence type="predicted"/>
<dbReference type="EMBL" id="CP158373">
    <property type="protein sequence ID" value="XBY66817.1"/>
    <property type="molecule type" value="Genomic_DNA"/>
</dbReference>